<dbReference type="InterPro" id="IPR000515">
    <property type="entry name" value="MetI-like"/>
</dbReference>
<feature type="transmembrane region" description="Helical" evidence="7">
    <location>
        <begin position="196"/>
        <end position="216"/>
    </location>
</feature>
<feature type="domain" description="ABC transmembrane type-1" evidence="8">
    <location>
        <begin position="92"/>
        <end position="322"/>
    </location>
</feature>
<organism evidence="9 10">
    <name type="scientific">Actinomadura rugatobispora</name>
    <dbReference type="NCBI Taxonomy" id="1994"/>
    <lineage>
        <taxon>Bacteria</taxon>
        <taxon>Bacillati</taxon>
        <taxon>Actinomycetota</taxon>
        <taxon>Actinomycetes</taxon>
        <taxon>Streptosporangiales</taxon>
        <taxon>Thermomonosporaceae</taxon>
        <taxon>Actinomadura</taxon>
    </lineage>
</organism>
<evidence type="ECO:0000256" key="3">
    <source>
        <dbReference type="ARBA" id="ARBA00022475"/>
    </source>
</evidence>
<dbReference type="PANTHER" id="PTHR43163:SF6">
    <property type="entry name" value="DIPEPTIDE TRANSPORT SYSTEM PERMEASE PROTEIN DPPB-RELATED"/>
    <property type="match status" value="1"/>
</dbReference>
<comment type="caution">
    <text evidence="9">The sequence shown here is derived from an EMBL/GenBank/DDBJ whole genome shotgun (WGS) entry which is preliminary data.</text>
</comment>
<keyword evidence="2 7" id="KW-0813">Transport</keyword>
<dbReference type="Pfam" id="PF00528">
    <property type="entry name" value="BPD_transp_1"/>
    <property type="match status" value="1"/>
</dbReference>
<evidence type="ECO:0000313" key="9">
    <source>
        <dbReference type="EMBL" id="MFC5753228.1"/>
    </source>
</evidence>
<protein>
    <submittedName>
        <fullName evidence="9">ABC transporter permease</fullName>
    </submittedName>
</protein>
<reference evidence="10" key="1">
    <citation type="journal article" date="2019" name="Int. J. Syst. Evol. Microbiol.">
        <title>The Global Catalogue of Microorganisms (GCM) 10K type strain sequencing project: providing services to taxonomists for standard genome sequencing and annotation.</title>
        <authorList>
            <consortium name="The Broad Institute Genomics Platform"/>
            <consortium name="The Broad Institute Genome Sequencing Center for Infectious Disease"/>
            <person name="Wu L."/>
            <person name="Ma J."/>
        </authorList>
    </citation>
    <scope>NUCLEOTIDE SEQUENCE [LARGE SCALE GENOMIC DNA]</scope>
    <source>
        <strain evidence="10">KCTC 42087</strain>
    </source>
</reference>
<dbReference type="Gene3D" id="1.10.3720.10">
    <property type="entry name" value="MetI-like"/>
    <property type="match status" value="1"/>
</dbReference>
<gene>
    <name evidence="9" type="ORF">ACFPZN_47080</name>
</gene>
<keyword evidence="4 7" id="KW-0812">Transmembrane</keyword>
<keyword evidence="10" id="KW-1185">Reference proteome</keyword>
<comment type="subcellular location">
    <subcellularLocation>
        <location evidence="1 7">Cell membrane</location>
        <topology evidence="1 7">Multi-pass membrane protein</topology>
    </subcellularLocation>
</comment>
<dbReference type="SUPFAM" id="SSF161098">
    <property type="entry name" value="MetI-like"/>
    <property type="match status" value="1"/>
</dbReference>
<dbReference type="Proteomes" id="UP001596074">
    <property type="component" value="Unassembled WGS sequence"/>
</dbReference>
<dbReference type="RefSeq" id="WP_378290035.1">
    <property type="nucleotide sequence ID" value="NZ_JBHSON010000106.1"/>
</dbReference>
<keyword evidence="5 7" id="KW-1133">Transmembrane helix</keyword>
<dbReference type="PANTHER" id="PTHR43163">
    <property type="entry name" value="DIPEPTIDE TRANSPORT SYSTEM PERMEASE PROTEIN DPPB-RELATED"/>
    <property type="match status" value="1"/>
</dbReference>
<evidence type="ECO:0000259" key="8">
    <source>
        <dbReference type="PROSITE" id="PS50928"/>
    </source>
</evidence>
<accession>A0ABW1AFF5</accession>
<proteinExistence type="inferred from homology"/>
<feature type="transmembrane region" description="Helical" evidence="7">
    <location>
        <begin position="132"/>
        <end position="153"/>
    </location>
</feature>
<evidence type="ECO:0000256" key="5">
    <source>
        <dbReference type="ARBA" id="ARBA00022989"/>
    </source>
</evidence>
<sequence>MIAGRLIAIPVSLFAVASLAFWMIRLSGTNAASSVAGEYATPEAIAQTERQLGLDRGLWDQYASFLGGLLRGDLGTSYFTRQPVAEELAARLPLDATLGVLALAVAVAAGVALGAVGAWYRAAWPDRAGRSVVALLQSVPEFVFALVLIYVLFFHLRLLPAPVGQLALDQAAPPRITGVAVLDAVPAGDWAAFRAAAAQLVLPVVSFGLVLSAVFAKVTRSAFGSVLASPQVEYARALGLPPRRVFLSALTVSRTAILTTVAIVSGALIGGNAIMQKIFSLDGAAAFGVDSILKLDLPVVQGLVLVFGGITVVLFLLIDILILLLDPRVRAASS</sequence>
<keyword evidence="6 7" id="KW-0472">Membrane</keyword>
<evidence type="ECO:0000256" key="7">
    <source>
        <dbReference type="RuleBase" id="RU363032"/>
    </source>
</evidence>
<feature type="transmembrane region" description="Helical" evidence="7">
    <location>
        <begin position="7"/>
        <end position="24"/>
    </location>
</feature>
<feature type="transmembrane region" description="Helical" evidence="7">
    <location>
        <begin position="98"/>
        <end position="120"/>
    </location>
</feature>
<evidence type="ECO:0000256" key="4">
    <source>
        <dbReference type="ARBA" id="ARBA00022692"/>
    </source>
</evidence>
<evidence type="ECO:0000256" key="2">
    <source>
        <dbReference type="ARBA" id="ARBA00022448"/>
    </source>
</evidence>
<dbReference type="InterPro" id="IPR035906">
    <property type="entry name" value="MetI-like_sf"/>
</dbReference>
<dbReference type="EMBL" id="JBHSON010000106">
    <property type="protein sequence ID" value="MFC5753228.1"/>
    <property type="molecule type" value="Genomic_DNA"/>
</dbReference>
<dbReference type="PROSITE" id="PS50928">
    <property type="entry name" value="ABC_TM1"/>
    <property type="match status" value="1"/>
</dbReference>
<keyword evidence="3" id="KW-1003">Cell membrane</keyword>
<dbReference type="Pfam" id="PF19300">
    <property type="entry name" value="BPD_transp_1_N"/>
    <property type="match status" value="1"/>
</dbReference>
<evidence type="ECO:0000256" key="1">
    <source>
        <dbReference type="ARBA" id="ARBA00004651"/>
    </source>
</evidence>
<comment type="similarity">
    <text evidence="7">Belongs to the binding-protein-dependent transport system permease family.</text>
</comment>
<dbReference type="InterPro" id="IPR045621">
    <property type="entry name" value="BPD_transp_1_N"/>
</dbReference>
<name>A0ABW1AFF5_9ACTN</name>
<evidence type="ECO:0000313" key="10">
    <source>
        <dbReference type="Proteomes" id="UP001596074"/>
    </source>
</evidence>
<feature type="transmembrane region" description="Helical" evidence="7">
    <location>
        <begin position="245"/>
        <end position="269"/>
    </location>
</feature>
<evidence type="ECO:0000256" key="6">
    <source>
        <dbReference type="ARBA" id="ARBA00023136"/>
    </source>
</evidence>
<feature type="transmembrane region" description="Helical" evidence="7">
    <location>
        <begin position="303"/>
        <end position="325"/>
    </location>
</feature>